<feature type="transmembrane region" description="Helical" evidence="5">
    <location>
        <begin position="166"/>
        <end position="182"/>
    </location>
</feature>
<feature type="transmembrane region" description="Helical" evidence="5">
    <location>
        <begin position="74"/>
        <end position="97"/>
    </location>
</feature>
<dbReference type="Proteomes" id="UP001328107">
    <property type="component" value="Unassembled WGS sequence"/>
</dbReference>
<dbReference type="PANTHER" id="PTHR46561">
    <property type="entry name" value="SERPENTINE RECEPTOR, CLASS AB (CLASS A-LIKE)-RELATED"/>
    <property type="match status" value="1"/>
</dbReference>
<comment type="subcellular location">
    <subcellularLocation>
        <location evidence="1">Membrane</location>
        <topology evidence="1">Multi-pass membrane protein</topology>
    </subcellularLocation>
</comment>
<dbReference type="InterPro" id="IPR019408">
    <property type="entry name" value="7TM_GPCR_serpentine_rcpt_Srab"/>
</dbReference>
<evidence type="ECO:0000256" key="2">
    <source>
        <dbReference type="ARBA" id="ARBA00022692"/>
    </source>
</evidence>
<evidence type="ECO:0000313" key="6">
    <source>
        <dbReference type="EMBL" id="GMR51653.1"/>
    </source>
</evidence>
<accession>A0AAN5CVM8</accession>
<keyword evidence="4 5" id="KW-0472">Membrane</keyword>
<organism evidence="6 7">
    <name type="scientific">Pristionchus mayeri</name>
    <dbReference type="NCBI Taxonomy" id="1317129"/>
    <lineage>
        <taxon>Eukaryota</taxon>
        <taxon>Metazoa</taxon>
        <taxon>Ecdysozoa</taxon>
        <taxon>Nematoda</taxon>
        <taxon>Chromadorea</taxon>
        <taxon>Rhabditida</taxon>
        <taxon>Rhabditina</taxon>
        <taxon>Diplogasteromorpha</taxon>
        <taxon>Diplogasteroidea</taxon>
        <taxon>Neodiplogasteridae</taxon>
        <taxon>Pristionchus</taxon>
    </lineage>
</organism>
<evidence type="ECO:0000313" key="7">
    <source>
        <dbReference type="Proteomes" id="UP001328107"/>
    </source>
</evidence>
<feature type="non-terminal residue" evidence="6">
    <location>
        <position position="183"/>
    </location>
</feature>
<comment type="caution">
    <text evidence="6">The sequence shown here is derived from an EMBL/GenBank/DDBJ whole genome shotgun (WGS) entry which is preliminary data.</text>
</comment>
<feature type="transmembrane region" description="Helical" evidence="5">
    <location>
        <begin position="27"/>
        <end position="47"/>
    </location>
</feature>
<sequence>MFSFAIISIERCLATVFYKSYEQCPKWLGAWFGIVQIVIPFVCSGIISTEYDFTDRFSYCSVVSRSNFDLVMQIGYIFMVCELLALIFFHVALFVNWRRKQLRATMDPTGRYQITENFRTIATITPLIWCHFLIIVLSSIIYFAYASLNPTFDPRIYPILEESSNQIYWHGVLLPFIFFALYQ</sequence>
<evidence type="ECO:0000256" key="3">
    <source>
        <dbReference type="ARBA" id="ARBA00022989"/>
    </source>
</evidence>
<name>A0AAN5CVM8_9BILA</name>
<keyword evidence="7" id="KW-1185">Reference proteome</keyword>
<keyword evidence="2 5" id="KW-0812">Transmembrane</keyword>
<dbReference type="GO" id="GO:0016020">
    <property type="term" value="C:membrane"/>
    <property type="evidence" value="ECO:0007669"/>
    <property type="project" value="UniProtKB-SubCell"/>
</dbReference>
<feature type="transmembrane region" description="Helical" evidence="5">
    <location>
        <begin position="118"/>
        <end position="146"/>
    </location>
</feature>
<dbReference type="PANTHER" id="PTHR46561:SF11">
    <property type="entry name" value="SERPENTINE RECEPTOR CLASS ALPHA_BETA-14"/>
    <property type="match status" value="1"/>
</dbReference>
<keyword evidence="3 5" id="KW-1133">Transmembrane helix</keyword>
<dbReference type="Gene3D" id="1.20.1070.10">
    <property type="entry name" value="Rhodopsin 7-helix transmembrane proteins"/>
    <property type="match status" value="1"/>
</dbReference>
<evidence type="ECO:0000256" key="1">
    <source>
        <dbReference type="ARBA" id="ARBA00004141"/>
    </source>
</evidence>
<proteinExistence type="predicted"/>
<gene>
    <name evidence="6" type="ORF">PMAYCL1PPCAC_21848</name>
</gene>
<dbReference type="AlphaFoldDB" id="A0AAN5CVM8"/>
<dbReference type="InterPro" id="IPR053286">
    <property type="entry name" value="Nematode_rcpt-like_srab"/>
</dbReference>
<evidence type="ECO:0008006" key="8">
    <source>
        <dbReference type="Google" id="ProtNLM"/>
    </source>
</evidence>
<evidence type="ECO:0000256" key="5">
    <source>
        <dbReference type="SAM" id="Phobius"/>
    </source>
</evidence>
<dbReference type="Pfam" id="PF10292">
    <property type="entry name" value="7TM_GPCR_Srab"/>
    <property type="match status" value="1"/>
</dbReference>
<evidence type="ECO:0000256" key="4">
    <source>
        <dbReference type="ARBA" id="ARBA00023136"/>
    </source>
</evidence>
<reference evidence="7" key="1">
    <citation type="submission" date="2022-10" db="EMBL/GenBank/DDBJ databases">
        <title>Genome assembly of Pristionchus species.</title>
        <authorList>
            <person name="Yoshida K."/>
            <person name="Sommer R.J."/>
        </authorList>
    </citation>
    <scope>NUCLEOTIDE SEQUENCE [LARGE SCALE GENOMIC DNA]</scope>
    <source>
        <strain evidence="7">RS5460</strain>
    </source>
</reference>
<dbReference type="EMBL" id="BTRK01000005">
    <property type="protein sequence ID" value="GMR51653.1"/>
    <property type="molecule type" value="Genomic_DNA"/>
</dbReference>
<protein>
    <recommendedName>
        <fullName evidence="8">G protein-coupled receptor</fullName>
    </recommendedName>
</protein>